<dbReference type="GO" id="GO:0009102">
    <property type="term" value="P:biotin biosynthetic process"/>
    <property type="evidence" value="ECO:0007669"/>
    <property type="project" value="UniProtKB-UniRule"/>
</dbReference>
<dbReference type="PANTHER" id="PTHR43861">
    <property type="entry name" value="TRANS-ACONITATE 2-METHYLTRANSFERASE-RELATED"/>
    <property type="match status" value="1"/>
</dbReference>
<evidence type="ECO:0000256" key="3">
    <source>
        <dbReference type="ARBA" id="ARBA00012327"/>
    </source>
</evidence>
<reference evidence="10 11" key="1">
    <citation type="submission" date="2018-06" db="EMBL/GenBank/DDBJ databases">
        <title>Genomic Encyclopedia of Type Strains, Phase III (KMG-III): the genomes of soil and plant-associated and newly described type strains.</title>
        <authorList>
            <person name="Whitman W."/>
        </authorList>
    </citation>
    <scope>NUCLEOTIDE SEQUENCE [LARGE SCALE GENOMIC DNA]</scope>
    <source>
        <strain evidence="10 11">CECT 7730</strain>
    </source>
</reference>
<dbReference type="Proteomes" id="UP000247551">
    <property type="component" value="Unassembled WGS sequence"/>
</dbReference>
<dbReference type="AlphaFoldDB" id="A0A318VD30"/>
<comment type="function">
    <text evidence="8">Converts the free carboxyl group of a malonyl-thioester to its methyl ester by transfer of a methyl group from S-adenosyl-L-methionine (SAM). It allows to synthesize pimeloyl-ACP via the fatty acid synthetic pathway.</text>
</comment>
<dbReference type="GO" id="GO:0102130">
    <property type="term" value="F:malonyl-CoA methyltransferase activity"/>
    <property type="evidence" value="ECO:0007669"/>
    <property type="project" value="UniProtKB-EC"/>
</dbReference>
<comment type="pathway">
    <text evidence="2 8">Cofactor biosynthesis; biotin biosynthesis.</text>
</comment>
<dbReference type="InterPro" id="IPR013216">
    <property type="entry name" value="Methyltransf_11"/>
</dbReference>
<evidence type="ECO:0000256" key="8">
    <source>
        <dbReference type="HAMAP-Rule" id="MF_00835"/>
    </source>
</evidence>
<dbReference type="UniPathway" id="UPA00078"/>
<keyword evidence="11" id="KW-1185">Reference proteome</keyword>
<dbReference type="EMBL" id="QKLW01000004">
    <property type="protein sequence ID" value="PYF81739.1"/>
    <property type="molecule type" value="Genomic_DNA"/>
</dbReference>
<evidence type="ECO:0000256" key="1">
    <source>
        <dbReference type="ARBA" id="ARBA00000852"/>
    </source>
</evidence>
<keyword evidence="5 8" id="KW-0808">Transferase</keyword>
<name>A0A318VD30_9GAMM</name>
<dbReference type="GO" id="GO:0008757">
    <property type="term" value="F:S-adenosylmethionine-dependent methyltransferase activity"/>
    <property type="evidence" value="ECO:0007669"/>
    <property type="project" value="InterPro"/>
</dbReference>
<dbReference type="GO" id="GO:0032259">
    <property type="term" value="P:methylation"/>
    <property type="evidence" value="ECO:0007669"/>
    <property type="project" value="UniProtKB-KW"/>
</dbReference>
<comment type="similarity">
    <text evidence="8">Belongs to the methyltransferase superfamily.</text>
</comment>
<dbReference type="HAMAP" id="MF_00835">
    <property type="entry name" value="BioC"/>
    <property type="match status" value="1"/>
</dbReference>
<evidence type="ECO:0000256" key="4">
    <source>
        <dbReference type="ARBA" id="ARBA00022603"/>
    </source>
</evidence>
<gene>
    <name evidence="8" type="primary">bioC</name>
    <name evidence="10" type="ORF">DFP75_104200</name>
</gene>
<feature type="domain" description="Methyltransferase type 11" evidence="9">
    <location>
        <begin position="54"/>
        <end position="150"/>
    </location>
</feature>
<dbReference type="Gene3D" id="3.40.50.150">
    <property type="entry name" value="Vaccinia Virus protein VP39"/>
    <property type="match status" value="1"/>
</dbReference>
<dbReference type="SUPFAM" id="SSF53335">
    <property type="entry name" value="S-adenosyl-L-methionine-dependent methyltransferases"/>
    <property type="match status" value="1"/>
</dbReference>
<dbReference type="InterPro" id="IPR011814">
    <property type="entry name" value="BioC"/>
</dbReference>
<dbReference type="EC" id="2.1.1.197" evidence="3 8"/>
<keyword evidence="7 8" id="KW-0093">Biotin biosynthesis</keyword>
<protein>
    <recommendedName>
        <fullName evidence="3 8">Malonyl-[acyl-carrier protein] O-methyltransferase</fullName>
        <shortName evidence="8">Malonyl-ACP O-methyltransferase</shortName>
        <ecNumber evidence="3 8">2.1.1.197</ecNumber>
    </recommendedName>
    <alternativeName>
        <fullName evidence="8">Biotin synthesis protein BioC</fullName>
    </alternativeName>
</protein>
<dbReference type="GO" id="GO:0010340">
    <property type="term" value="F:carboxyl-O-methyltransferase activity"/>
    <property type="evidence" value="ECO:0007669"/>
    <property type="project" value="UniProtKB-UniRule"/>
</dbReference>
<comment type="caution">
    <text evidence="10">The sequence shown here is derived from an EMBL/GenBank/DDBJ whole genome shotgun (WGS) entry which is preliminary data.</text>
</comment>
<evidence type="ECO:0000256" key="7">
    <source>
        <dbReference type="ARBA" id="ARBA00022756"/>
    </source>
</evidence>
<dbReference type="InterPro" id="IPR029063">
    <property type="entry name" value="SAM-dependent_MTases_sf"/>
</dbReference>
<dbReference type="Pfam" id="PF08241">
    <property type="entry name" value="Methyltransf_11"/>
    <property type="match status" value="1"/>
</dbReference>
<organism evidence="10 11">
    <name type="scientific">Marinomonas alcarazii</name>
    <dbReference type="NCBI Taxonomy" id="491949"/>
    <lineage>
        <taxon>Bacteria</taxon>
        <taxon>Pseudomonadati</taxon>
        <taxon>Pseudomonadota</taxon>
        <taxon>Gammaproteobacteria</taxon>
        <taxon>Oceanospirillales</taxon>
        <taxon>Oceanospirillaceae</taxon>
        <taxon>Marinomonas</taxon>
    </lineage>
</organism>
<evidence type="ECO:0000256" key="6">
    <source>
        <dbReference type="ARBA" id="ARBA00022691"/>
    </source>
</evidence>
<evidence type="ECO:0000256" key="5">
    <source>
        <dbReference type="ARBA" id="ARBA00022679"/>
    </source>
</evidence>
<keyword evidence="4 8" id="KW-0489">Methyltransferase</keyword>
<keyword evidence="6 8" id="KW-0949">S-adenosyl-L-methionine</keyword>
<dbReference type="RefSeq" id="WP_110575494.1">
    <property type="nucleotide sequence ID" value="NZ_QKLW01000004.1"/>
</dbReference>
<evidence type="ECO:0000313" key="10">
    <source>
        <dbReference type="EMBL" id="PYF81739.1"/>
    </source>
</evidence>
<comment type="catalytic activity">
    <reaction evidence="1 8">
        <text>malonyl-[ACP] + S-adenosyl-L-methionine = malonyl-[ACP] methyl ester + S-adenosyl-L-homocysteine</text>
        <dbReference type="Rhea" id="RHEA:17105"/>
        <dbReference type="Rhea" id="RHEA-COMP:9623"/>
        <dbReference type="Rhea" id="RHEA-COMP:9954"/>
        <dbReference type="ChEBI" id="CHEBI:57856"/>
        <dbReference type="ChEBI" id="CHEBI:59789"/>
        <dbReference type="ChEBI" id="CHEBI:78449"/>
        <dbReference type="ChEBI" id="CHEBI:78845"/>
        <dbReference type="EC" id="2.1.1.197"/>
    </reaction>
</comment>
<dbReference type="NCBIfam" id="TIGR02072">
    <property type="entry name" value="BioC"/>
    <property type="match status" value="1"/>
</dbReference>
<evidence type="ECO:0000259" key="9">
    <source>
        <dbReference type="Pfam" id="PF08241"/>
    </source>
</evidence>
<proteinExistence type="inferred from homology"/>
<accession>A0A318VD30</accession>
<evidence type="ECO:0000256" key="2">
    <source>
        <dbReference type="ARBA" id="ARBA00004746"/>
    </source>
</evidence>
<evidence type="ECO:0000313" key="11">
    <source>
        <dbReference type="Proteomes" id="UP000247551"/>
    </source>
</evidence>
<dbReference type="PANTHER" id="PTHR43861:SF1">
    <property type="entry name" value="TRANS-ACONITATE 2-METHYLTRANSFERASE"/>
    <property type="match status" value="1"/>
</dbReference>
<sequence length="272" mass="30291">MLITPEISTLSYKKQLARRFDRASLSYDAYADFQKIVLERLVAMLPVEDAEVVLDLGSGTGQALVALSEQLTPACMIALDLSPQMLAVASKRFPELKNVHFVCADAEQLPIQDVSCDLVFSSLAIQWCLNPLGLFKELYRVTKPGGYVVFSTLSKGSMPEISQAWRGLDDAEHVHQYMSPEALMDCIKESGLNLFSSLLSDIPMWFVTPEDAIYSLKKVGASLIASEGEKPISPSKWKAFLNEYEKQRVELGIPLSYQVSFVVVQRPFSIQE</sequence>
<dbReference type="CDD" id="cd02440">
    <property type="entry name" value="AdoMet_MTases"/>
    <property type="match status" value="1"/>
</dbReference>